<dbReference type="SUPFAM" id="SSF158622">
    <property type="entry name" value="YheA/YmcA-like"/>
    <property type="match status" value="1"/>
</dbReference>
<proteinExistence type="predicted"/>
<reference evidence="1 2" key="1">
    <citation type="submission" date="2020-04" db="EMBL/GenBank/DDBJ databases">
        <authorList>
            <person name="Hitch T.C.A."/>
            <person name="Wylensek D."/>
            <person name="Clavel T."/>
        </authorList>
    </citation>
    <scope>NUCLEOTIDE SEQUENCE [LARGE SCALE GENOMIC DNA]</scope>
    <source>
        <strain evidence="1 2">WCA-386-APC-2A</strain>
    </source>
</reference>
<dbReference type="GeneID" id="97490693"/>
<evidence type="ECO:0000313" key="2">
    <source>
        <dbReference type="Proteomes" id="UP000536773"/>
    </source>
</evidence>
<comment type="caution">
    <text evidence="1">The sequence shown here is derived from an EMBL/GenBank/DDBJ whole genome shotgun (WGS) entry which is preliminary data.</text>
</comment>
<dbReference type="EMBL" id="JABBJH010000002">
    <property type="protein sequence ID" value="NMK38312.1"/>
    <property type="molecule type" value="Genomic_DNA"/>
</dbReference>
<organism evidence="1 2">
    <name type="scientific">Megasphaera elsdenii</name>
    <dbReference type="NCBI Taxonomy" id="907"/>
    <lineage>
        <taxon>Bacteria</taxon>
        <taxon>Bacillati</taxon>
        <taxon>Bacillota</taxon>
        <taxon>Negativicutes</taxon>
        <taxon>Veillonellales</taxon>
        <taxon>Veillonellaceae</taxon>
        <taxon>Megasphaera</taxon>
    </lineage>
</organism>
<gene>
    <name evidence="1" type="ORF">HG933_02720</name>
</gene>
<protein>
    <submittedName>
        <fullName evidence="1">YlbF family regulator</fullName>
    </submittedName>
</protein>
<evidence type="ECO:0000313" key="1">
    <source>
        <dbReference type="EMBL" id="NMK38312.1"/>
    </source>
</evidence>
<dbReference type="Pfam" id="PF06133">
    <property type="entry name" value="Com_YlbF"/>
    <property type="match status" value="1"/>
</dbReference>
<dbReference type="InterPro" id="IPR023378">
    <property type="entry name" value="YheA/YmcA-like_dom_sf"/>
</dbReference>
<dbReference type="Gene3D" id="1.20.1500.10">
    <property type="entry name" value="YheA/YmcA-like"/>
    <property type="match status" value="1"/>
</dbReference>
<dbReference type="InterPro" id="IPR010368">
    <property type="entry name" value="Com_YlbF"/>
</dbReference>
<sequence length="115" mass="13271">MEIYDKAHELEAAIKECQEYKDLVAAGQELAKDEKTKHLVRDFLMLQAQLAYAQSMGDKPIRKKIDHLNQMAELIKNNQTAVEYLNHYNKWQTMAGEVFQIIQNAMAEGMSILDQ</sequence>
<dbReference type="RefSeq" id="WP_014016445.1">
    <property type="nucleotide sequence ID" value="NZ_AP031433.1"/>
</dbReference>
<name>A0A1M6T2M8_MEGEL</name>
<dbReference type="Proteomes" id="UP000536773">
    <property type="component" value="Unassembled WGS sequence"/>
</dbReference>
<dbReference type="AlphaFoldDB" id="A0A1M6T2M8"/>
<accession>A0A1M6T2M8</accession>